<dbReference type="PANTHER" id="PTHR47035">
    <property type="entry name" value="OS11G0150450 PROTEIN"/>
    <property type="match status" value="1"/>
</dbReference>
<reference evidence="6" key="2">
    <citation type="submission" date="2020-05" db="UniProtKB">
        <authorList>
            <consortium name="EnsemblMetazoa"/>
        </authorList>
    </citation>
    <scope>IDENTIFICATION</scope>
    <source>
        <strain evidence="6">WRAIR2</strain>
    </source>
</reference>
<dbReference type="InterPro" id="IPR001841">
    <property type="entry name" value="Znf_RING"/>
</dbReference>
<dbReference type="Gene3D" id="3.30.40.10">
    <property type="entry name" value="Zinc/RING finger domain, C3HC4 (zinc finger)"/>
    <property type="match status" value="1"/>
</dbReference>
<dbReference type="EnsemblMetazoa" id="ADIR009882-RA">
    <property type="protein sequence ID" value="ADIR009882-PA"/>
    <property type="gene ID" value="ADIR009882"/>
</dbReference>
<dbReference type="VEuPathDB" id="VectorBase:ADIR009882"/>
<dbReference type="PROSITE" id="PS50089">
    <property type="entry name" value="ZF_RING_2"/>
    <property type="match status" value="1"/>
</dbReference>
<reference evidence="7" key="1">
    <citation type="submission" date="2013-03" db="EMBL/GenBank/DDBJ databases">
        <title>The Genome Sequence of Anopheles dirus WRAIR2.</title>
        <authorList>
            <consortium name="The Broad Institute Genomics Platform"/>
            <person name="Neafsey D.E."/>
            <person name="Walton C."/>
            <person name="Walker B."/>
            <person name="Young S.K."/>
            <person name="Zeng Q."/>
            <person name="Gargeya S."/>
            <person name="Fitzgerald M."/>
            <person name="Haas B."/>
            <person name="Abouelleil A."/>
            <person name="Allen A.W."/>
            <person name="Alvarado L."/>
            <person name="Arachchi H.M."/>
            <person name="Berlin A.M."/>
            <person name="Chapman S.B."/>
            <person name="Gainer-Dewar J."/>
            <person name="Goldberg J."/>
            <person name="Griggs A."/>
            <person name="Gujja S."/>
            <person name="Hansen M."/>
            <person name="Howarth C."/>
            <person name="Imamovic A."/>
            <person name="Ireland A."/>
            <person name="Larimer J."/>
            <person name="McCowan C."/>
            <person name="Murphy C."/>
            <person name="Pearson M."/>
            <person name="Poon T.W."/>
            <person name="Priest M."/>
            <person name="Roberts A."/>
            <person name="Saif S."/>
            <person name="Shea T."/>
            <person name="Sisk P."/>
            <person name="Sykes S."/>
            <person name="Wortman J."/>
            <person name="Nusbaum C."/>
            <person name="Birren B."/>
        </authorList>
    </citation>
    <scope>NUCLEOTIDE SEQUENCE [LARGE SCALE GENOMIC DNA]</scope>
    <source>
        <strain evidence="7">WRAIR2</strain>
    </source>
</reference>
<feature type="compositionally biased region" description="Low complexity" evidence="4">
    <location>
        <begin position="232"/>
        <end position="300"/>
    </location>
</feature>
<dbReference type="Proteomes" id="UP000075884">
    <property type="component" value="Unassembled WGS sequence"/>
</dbReference>
<dbReference type="AlphaFoldDB" id="A0A182NQE7"/>
<feature type="region of interest" description="Disordered" evidence="4">
    <location>
        <begin position="232"/>
        <end position="321"/>
    </location>
</feature>
<accession>A0A182NQE7</accession>
<evidence type="ECO:0000256" key="2">
    <source>
        <dbReference type="ARBA" id="ARBA00022833"/>
    </source>
</evidence>
<evidence type="ECO:0000313" key="6">
    <source>
        <dbReference type="EnsemblMetazoa" id="ADIR009882-PA"/>
    </source>
</evidence>
<evidence type="ECO:0000256" key="4">
    <source>
        <dbReference type="SAM" id="MobiDB-lite"/>
    </source>
</evidence>
<name>A0A182NQE7_9DIPT</name>
<sequence>FLNGRTFSCLVCPKSSPSCSEQQHPLQRLISYNELLAKYARKVNRDQYDAIGIYTCPYCALDRLTVDALYEHSRSEHSRLNATNEPPLPTAVHCPICVCFRLETFGTLVNQLPEHMLNRHCFASANQYQDEFKLRSDFCCDDEFELIRFLATFLPPAIISAETVPGYVTSSLNLDTKPNESQTCLVCPICLENIDEAEGKNLAICVHQFHGGCIDRWLEEKKCCPLPPISTATSSTATTTTTTTTETAATETASTAKTSSTITTTETTAATRTTSTTSAAEAPTTAATSTTSSRPTASTTRFAHPTSRSAGLISGHEACKW</sequence>
<evidence type="ECO:0000313" key="7">
    <source>
        <dbReference type="Proteomes" id="UP000075884"/>
    </source>
</evidence>
<evidence type="ECO:0000256" key="3">
    <source>
        <dbReference type="PROSITE-ProRule" id="PRU00175"/>
    </source>
</evidence>
<keyword evidence="1 3" id="KW-0479">Metal-binding</keyword>
<proteinExistence type="predicted"/>
<keyword evidence="1 3" id="KW-0863">Zinc-finger</keyword>
<dbReference type="GO" id="GO:0008270">
    <property type="term" value="F:zinc ion binding"/>
    <property type="evidence" value="ECO:0007669"/>
    <property type="project" value="UniProtKB-KW"/>
</dbReference>
<evidence type="ECO:0000259" key="5">
    <source>
        <dbReference type="PROSITE" id="PS50089"/>
    </source>
</evidence>
<keyword evidence="2" id="KW-0862">Zinc</keyword>
<dbReference type="STRING" id="7168.A0A182NQE7"/>
<dbReference type="PANTHER" id="PTHR47035:SF7">
    <property type="entry name" value="OS02G0528000 PROTEIN"/>
    <property type="match status" value="1"/>
</dbReference>
<dbReference type="InterPro" id="IPR053070">
    <property type="entry name" value="RING-type_E3_ubiquitin-ligase"/>
</dbReference>
<keyword evidence="7" id="KW-1185">Reference proteome</keyword>
<feature type="domain" description="RING-type" evidence="5">
    <location>
        <begin position="187"/>
        <end position="226"/>
    </location>
</feature>
<dbReference type="Pfam" id="PF13639">
    <property type="entry name" value="zf-RING_2"/>
    <property type="match status" value="1"/>
</dbReference>
<evidence type="ECO:0000256" key="1">
    <source>
        <dbReference type="ARBA" id="ARBA00022771"/>
    </source>
</evidence>
<dbReference type="SUPFAM" id="SSF57850">
    <property type="entry name" value="RING/U-box"/>
    <property type="match status" value="1"/>
</dbReference>
<organism evidence="6 7">
    <name type="scientific">Anopheles dirus</name>
    <dbReference type="NCBI Taxonomy" id="7168"/>
    <lineage>
        <taxon>Eukaryota</taxon>
        <taxon>Metazoa</taxon>
        <taxon>Ecdysozoa</taxon>
        <taxon>Arthropoda</taxon>
        <taxon>Hexapoda</taxon>
        <taxon>Insecta</taxon>
        <taxon>Pterygota</taxon>
        <taxon>Neoptera</taxon>
        <taxon>Endopterygota</taxon>
        <taxon>Diptera</taxon>
        <taxon>Nematocera</taxon>
        <taxon>Culicoidea</taxon>
        <taxon>Culicidae</taxon>
        <taxon>Anophelinae</taxon>
        <taxon>Anopheles</taxon>
    </lineage>
</organism>
<protein>
    <submittedName>
        <fullName evidence="6">RING-type domain-containing protein</fullName>
    </submittedName>
</protein>
<dbReference type="InterPro" id="IPR013083">
    <property type="entry name" value="Znf_RING/FYVE/PHD"/>
</dbReference>